<evidence type="ECO:0000313" key="3">
    <source>
        <dbReference type="Proteomes" id="UP001174691"/>
    </source>
</evidence>
<organism evidence="2 3">
    <name type="scientific">Coniochaeta hoffmannii</name>
    <dbReference type="NCBI Taxonomy" id="91930"/>
    <lineage>
        <taxon>Eukaryota</taxon>
        <taxon>Fungi</taxon>
        <taxon>Dikarya</taxon>
        <taxon>Ascomycota</taxon>
        <taxon>Pezizomycotina</taxon>
        <taxon>Sordariomycetes</taxon>
        <taxon>Sordariomycetidae</taxon>
        <taxon>Coniochaetales</taxon>
        <taxon>Coniochaetaceae</taxon>
        <taxon>Coniochaeta</taxon>
    </lineage>
</organism>
<evidence type="ECO:0000259" key="1">
    <source>
        <dbReference type="Pfam" id="PF06985"/>
    </source>
</evidence>
<feature type="domain" description="Heterokaryon incompatibility" evidence="1">
    <location>
        <begin position="1"/>
        <end position="79"/>
    </location>
</feature>
<dbReference type="Pfam" id="PF06985">
    <property type="entry name" value="HET"/>
    <property type="match status" value="1"/>
</dbReference>
<protein>
    <recommendedName>
        <fullName evidence="1">Heterokaryon incompatibility domain-containing protein</fullName>
    </recommendedName>
</protein>
<accession>A0AA38SEJ3</accession>
<dbReference type="InterPro" id="IPR010730">
    <property type="entry name" value="HET"/>
</dbReference>
<name>A0AA38SEJ3_9PEZI</name>
<dbReference type="Proteomes" id="UP001174691">
    <property type="component" value="Unassembled WGS sequence"/>
</dbReference>
<keyword evidence="3" id="KW-1185">Reference proteome</keyword>
<dbReference type="PANTHER" id="PTHR24148">
    <property type="entry name" value="ANKYRIN REPEAT DOMAIN-CONTAINING PROTEIN 39 HOMOLOG-RELATED"/>
    <property type="match status" value="1"/>
</dbReference>
<reference evidence="2" key="1">
    <citation type="submission" date="2022-07" db="EMBL/GenBank/DDBJ databases">
        <title>Fungi with potential for degradation of polypropylene.</title>
        <authorList>
            <person name="Gostincar C."/>
        </authorList>
    </citation>
    <scope>NUCLEOTIDE SEQUENCE</scope>
    <source>
        <strain evidence="2">EXF-13287</strain>
    </source>
</reference>
<proteinExistence type="predicted"/>
<dbReference type="EMBL" id="JANBVN010000046">
    <property type="protein sequence ID" value="KAJ9157017.1"/>
    <property type="molecule type" value="Genomic_DNA"/>
</dbReference>
<evidence type="ECO:0000313" key="2">
    <source>
        <dbReference type="EMBL" id="KAJ9157017.1"/>
    </source>
</evidence>
<gene>
    <name evidence="2" type="ORF">NKR19_g3900</name>
</gene>
<sequence length="491" mass="55344">MGDIYRQAKRVVSYLGKPHKASQTSHFIHELVLHQIRYNFSFIRKRQSYLPYQSSWAKWRLIRRLARNEYWSRIWMVQEFSLPDDLLLIYENAAIPWACLSLVDSIREWTMMAGDESLDYLQKLDPATVHLEHFKSLLRTRDAMQSEERPAITPQAIATEFRHLSATLPQDKVYGLLGLYGRSGTAGTIQSLKPDYNKSAQQVYVDLAKLALETRSYMLFACAGASHERHETGLPSWAPDLTCPATTANERFYHRGYSSGGDQEPSFDIIDQKTLRIRGYMIDTIKACSPEMLTFRELDAIHGNVQTLGWVLDKMRLSVYFLTTIQQIAAQEPPYTYAPSNQSRDEALWRTLIQDYDESSFPADPAVVSAVANSLTAKQKIMLEKGQSLTPQNVVAMMGGGPRGPGHARDVAAYAHGVCFQHKFALSEKGYMALVPPKTAPGDVLCAFQGFPVPFVLRPNGSGYVLWGDGYVHGFMAGEATRGEARWLDIV</sequence>
<comment type="caution">
    <text evidence="2">The sequence shown here is derived from an EMBL/GenBank/DDBJ whole genome shotgun (WGS) entry which is preliminary data.</text>
</comment>
<dbReference type="AlphaFoldDB" id="A0AA38SEJ3"/>
<dbReference type="Pfam" id="PF26639">
    <property type="entry name" value="Het-6_barrel"/>
    <property type="match status" value="1"/>
</dbReference>
<dbReference type="InterPro" id="IPR052895">
    <property type="entry name" value="HetReg/Transcr_Mod"/>
</dbReference>
<dbReference type="PANTHER" id="PTHR24148:SF64">
    <property type="entry name" value="HETEROKARYON INCOMPATIBILITY DOMAIN-CONTAINING PROTEIN"/>
    <property type="match status" value="1"/>
</dbReference>